<reference evidence="1 2" key="1">
    <citation type="submission" date="2017-09" db="EMBL/GenBank/DDBJ databases">
        <title>Depth-based differentiation of microbial function through sediment-hosted aquifers and enrichment of novel symbionts in the deep terrestrial subsurface.</title>
        <authorList>
            <person name="Probst A.J."/>
            <person name="Ladd B."/>
            <person name="Jarett J.K."/>
            <person name="Geller-Mcgrath D.E."/>
            <person name="Sieber C.M."/>
            <person name="Emerson J.B."/>
            <person name="Anantharaman K."/>
            <person name="Thomas B.C."/>
            <person name="Malmstrom R."/>
            <person name="Stieglmeier M."/>
            <person name="Klingl A."/>
            <person name="Woyke T."/>
            <person name="Ryan C.M."/>
            <person name="Banfield J.F."/>
        </authorList>
    </citation>
    <scope>NUCLEOTIDE SEQUENCE [LARGE SCALE GENOMIC DNA]</scope>
    <source>
        <strain evidence="1">CG_4_10_14_0_8_um_filter_42_10</strain>
    </source>
</reference>
<dbReference type="AlphaFoldDB" id="A0A2M7RGY4"/>
<proteinExistence type="predicted"/>
<evidence type="ECO:0000313" key="1">
    <source>
        <dbReference type="EMBL" id="PIY95817.1"/>
    </source>
</evidence>
<name>A0A2M7RGY4_9BACT</name>
<comment type="caution">
    <text evidence="1">The sequence shown here is derived from an EMBL/GenBank/DDBJ whole genome shotgun (WGS) entry which is preliminary data.</text>
</comment>
<organism evidence="1 2">
    <name type="scientific">Candidatus Kerfeldbacteria bacterium CG_4_10_14_0_8_um_filter_42_10</name>
    <dbReference type="NCBI Taxonomy" id="2014248"/>
    <lineage>
        <taxon>Bacteria</taxon>
        <taxon>Candidatus Kerfeldiibacteriota</taxon>
    </lineage>
</organism>
<dbReference type="EMBL" id="PFMD01000066">
    <property type="protein sequence ID" value="PIY95817.1"/>
    <property type="molecule type" value="Genomic_DNA"/>
</dbReference>
<accession>A0A2M7RGY4</accession>
<dbReference type="Proteomes" id="UP000230779">
    <property type="component" value="Unassembled WGS sequence"/>
</dbReference>
<sequence>MISRSLKEQVKEILYWQPYTRNSDIFLWVEIVKKFYWDQFLSFISDLGRYDQESAPLALKHFMLEAPNQDNVKRIRAWFNAPKPYGAGYKFLPTDREVARARKINKDEWEKQLGYEGLKPGDRLELQRQEKHLSQIRREERSGHTGRLFAVPVIDPN</sequence>
<evidence type="ECO:0000313" key="2">
    <source>
        <dbReference type="Proteomes" id="UP000230779"/>
    </source>
</evidence>
<protein>
    <submittedName>
        <fullName evidence="1">Uncharacterized protein</fullName>
    </submittedName>
</protein>
<gene>
    <name evidence="1" type="ORF">COY66_05790</name>
</gene>